<keyword evidence="3" id="KW-1185">Reference proteome</keyword>
<evidence type="ECO:0000313" key="2">
    <source>
        <dbReference type="EMBL" id="KAF2022976.1"/>
    </source>
</evidence>
<proteinExistence type="predicted"/>
<evidence type="ECO:0000259" key="1">
    <source>
        <dbReference type="Pfam" id="PF17111"/>
    </source>
</evidence>
<dbReference type="Proteomes" id="UP000799777">
    <property type="component" value="Unassembled WGS sequence"/>
</dbReference>
<comment type="caution">
    <text evidence="2">The sequence shown here is derived from an EMBL/GenBank/DDBJ whole genome shotgun (WGS) entry which is preliminary data.</text>
</comment>
<dbReference type="OrthoDB" id="432483at2759"/>
<gene>
    <name evidence="2" type="ORF">EK21DRAFT_105536</name>
</gene>
<sequence length="291" mass="31932">MDPLSITASIVGITMAALQSTQFLTKTIDNIRGAPATVTSISTDLRAVQPTLQSLARASQDSSSPIILGEQIKHAVENCDIACRAFQTQMFWMVRWKVGLFGLERIKTFREQLGDCKSTLTVALSTATTLTMSRQENVMQEMKDMMLKYHEGVVRQQITQANTETAEVECSMQQLTARGGELSPVLQDQESEQTRQKVLQELGQQQVAINILKEICEEALSHTVFERTGQKIKGVKATNNSSALAGFINTSGEESRIDQDILDVTADNWSIAAAGVIKNMDFKDMRAGGPG</sequence>
<dbReference type="AlphaFoldDB" id="A0A9P4GW87"/>
<evidence type="ECO:0000313" key="3">
    <source>
        <dbReference type="Proteomes" id="UP000799777"/>
    </source>
</evidence>
<dbReference type="EMBL" id="ML978397">
    <property type="protein sequence ID" value="KAF2022976.1"/>
    <property type="molecule type" value="Genomic_DNA"/>
</dbReference>
<dbReference type="Pfam" id="PF17111">
    <property type="entry name" value="PigL_N"/>
    <property type="match status" value="1"/>
</dbReference>
<dbReference type="InterPro" id="IPR031348">
    <property type="entry name" value="PigL_N"/>
</dbReference>
<accession>A0A9P4GW87</accession>
<feature type="domain" description="Azaphilone pigments biosynthesis cluster protein L N-terminal" evidence="1">
    <location>
        <begin position="1"/>
        <end position="148"/>
    </location>
</feature>
<reference evidence="2" key="1">
    <citation type="journal article" date="2020" name="Stud. Mycol.">
        <title>101 Dothideomycetes genomes: a test case for predicting lifestyles and emergence of pathogens.</title>
        <authorList>
            <person name="Haridas S."/>
            <person name="Albert R."/>
            <person name="Binder M."/>
            <person name="Bloem J."/>
            <person name="Labutti K."/>
            <person name="Salamov A."/>
            <person name="Andreopoulos B."/>
            <person name="Baker S."/>
            <person name="Barry K."/>
            <person name="Bills G."/>
            <person name="Bluhm B."/>
            <person name="Cannon C."/>
            <person name="Castanera R."/>
            <person name="Culley D."/>
            <person name="Daum C."/>
            <person name="Ezra D."/>
            <person name="Gonzalez J."/>
            <person name="Henrissat B."/>
            <person name="Kuo A."/>
            <person name="Liang C."/>
            <person name="Lipzen A."/>
            <person name="Lutzoni F."/>
            <person name="Magnuson J."/>
            <person name="Mondo S."/>
            <person name="Nolan M."/>
            <person name="Ohm R."/>
            <person name="Pangilinan J."/>
            <person name="Park H.-J."/>
            <person name="Ramirez L."/>
            <person name="Alfaro M."/>
            <person name="Sun H."/>
            <person name="Tritt A."/>
            <person name="Yoshinaga Y."/>
            <person name="Zwiers L.-H."/>
            <person name="Turgeon B."/>
            <person name="Goodwin S."/>
            <person name="Spatafora J."/>
            <person name="Crous P."/>
            <person name="Grigoriev I."/>
        </authorList>
    </citation>
    <scope>NUCLEOTIDE SEQUENCE</scope>
    <source>
        <strain evidence="2">CBS 110217</strain>
    </source>
</reference>
<organism evidence="2 3">
    <name type="scientific">Setomelanomma holmii</name>
    <dbReference type="NCBI Taxonomy" id="210430"/>
    <lineage>
        <taxon>Eukaryota</taxon>
        <taxon>Fungi</taxon>
        <taxon>Dikarya</taxon>
        <taxon>Ascomycota</taxon>
        <taxon>Pezizomycotina</taxon>
        <taxon>Dothideomycetes</taxon>
        <taxon>Pleosporomycetidae</taxon>
        <taxon>Pleosporales</taxon>
        <taxon>Pleosporineae</taxon>
        <taxon>Phaeosphaeriaceae</taxon>
        <taxon>Setomelanomma</taxon>
    </lineage>
</organism>
<name>A0A9P4GW87_9PLEO</name>
<protein>
    <recommendedName>
        <fullName evidence="1">Azaphilone pigments biosynthesis cluster protein L N-terminal domain-containing protein</fullName>
    </recommendedName>
</protein>